<keyword evidence="1" id="KW-1133">Transmembrane helix</keyword>
<feature type="transmembrane region" description="Helical" evidence="1">
    <location>
        <begin position="114"/>
        <end position="133"/>
    </location>
</feature>
<dbReference type="EMBL" id="DQUR01000094">
    <property type="protein sequence ID" value="HIP88869.1"/>
    <property type="molecule type" value="Genomic_DNA"/>
</dbReference>
<dbReference type="AlphaFoldDB" id="A0A833E3Q2"/>
<feature type="transmembrane region" description="Helical" evidence="1">
    <location>
        <begin position="21"/>
        <end position="43"/>
    </location>
</feature>
<keyword evidence="1" id="KW-0472">Membrane</keyword>
<organism evidence="2 3">
    <name type="scientific">Thermococcus paralvinellae</name>
    <dbReference type="NCBI Taxonomy" id="582419"/>
    <lineage>
        <taxon>Archaea</taxon>
        <taxon>Methanobacteriati</taxon>
        <taxon>Methanobacteriota</taxon>
        <taxon>Thermococci</taxon>
        <taxon>Thermococcales</taxon>
        <taxon>Thermococcaceae</taxon>
        <taxon>Thermococcus</taxon>
    </lineage>
</organism>
<evidence type="ECO:0000313" key="2">
    <source>
        <dbReference type="EMBL" id="HIP88869.1"/>
    </source>
</evidence>
<comment type="caution">
    <text evidence="2">The sequence shown here is derived from an EMBL/GenBank/DDBJ whole genome shotgun (WGS) entry which is preliminary data.</text>
</comment>
<feature type="transmembrane region" description="Helical" evidence="1">
    <location>
        <begin position="49"/>
        <end position="69"/>
    </location>
</feature>
<keyword evidence="1" id="KW-0812">Transmembrane</keyword>
<evidence type="ECO:0000313" key="3">
    <source>
        <dbReference type="Proteomes" id="UP000653692"/>
    </source>
</evidence>
<name>A0A833E3Q2_9EURY</name>
<sequence length="164" mass="19207">MRIKARFPEVRENALRMIKMYTMFLWMNSLLLAMIMGVEALKINLIATFEYLVATVFFITSALISSELFHQLRRIPFRKYWRFFKARSFIVGEYLTVHIITGLVFIVADLLRGGFAPLAIMIIIKGVFEYMVVKYINNLTVASFLYDEILKGEVDRLSMIDPFR</sequence>
<feature type="transmembrane region" description="Helical" evidence="1">
    <location>
        <begin position="89"/>
        <end position="108"/>
    </location>
</feature>
<protein>
    <submittedName>
        <fullName evidence="2">Uncharacterized protein</fullName>
    </submittedName>
</protein>
<reference evidence="2" key="1">
    <citation type="journal article" date="2020" name="ISME J.">
        <title>Gammaproteobacteria mediating utilization of methyl-, sulfur- and petroleum organic compounds in deep ocean hydrothermal plumes.</title>
        <authorList>
            <person name="Zhou Z."/>
            <person name="Liu Y."/>
            <person name="Pan J."/>
            <person name="Cron B.R."/>
            <person name="Toner B.M."/>
            <person name="Anantharaman K."/>
            <person name="Breier J.A."/>
            <person name="Dick G.J."/>
            <person name="Li M."/>
        </authorList>
    </citation>
    <scope>NUCLEOTIDE SEQUENCE</scope>
    <source>
        <strain evidence="2">SZUA-1476</strain>
    </source>
</reference>
<gene>
    <name evidence="2" type="ORF">EYH24_02685</name>
</gene>
<proteinExistence type="predicted"/>
<evidence type="ECO:0000256" key="1">
    <source>
        <dbReference type="SAM" id="Phobius"/>
    </source>
</evidence>
<accession>A0A833E3Q2</accession>
<dbReference type="Proteomes" id="UP000653692">
    <property type="component" value="Unassembled WGS sequence"/>
</dbReference>